<dbReference type="RefSeq" id="WP_097141688.1">
    <property type="nucleotide sequence ID" value="NZ_OBQD01000013.1"/>
</dbReference>
<dbReference type="EMBL" id="OBQD01000013">
    <property type="protein sequence ID" value="SOC44961.1"/>
    <property type="molecule type" value="Genomic_DNA"/>
</dbReference>
<dbReference type="Gene3D" id="1.20.1270.180">
    <property type="match status" value="1"/>
</dbReference>
<dbReference type="Proteomes" id="UP000219167">
    <property type="component" value="Unassembled WGS sequence"/>
</dbReference>
<accession>A0A285UXK2</accession>
<organism evidence="2 3">
    <name type="scientific">Rhizobium subbaraonis</name>
    <dbReference type="NCBI Taxonomy" id="908946"/>
    <lineage>
        <taxon>Bacteria</taxon>
        <taxon>Pseudomonadati</taxon>
        <taxon>Pseudomonadota</taxon>
        <taxon>Alphaproteobacteria</taxon>
        <taxon>Hyphomicrobiales</taxon>
        <taxon>Rhizobiaceae</taxon>
        <taxon>Rhizobium/Agrobacterium group</taxon>
        <taxon>Rhizobium</taxon>
    </lineage>
</organism>
<dbReference type="AlphaFoldDB" id="A0A285UXK2"/>
<feature type="domain" description="Lysozyme inhibitor LprI-like N-terminal" evidence="1">
    <location>
        <begin position="30"/>
        <end position="131"/>
    </location>
</feature>
<dbReference type="PANTHER" id="PTHR39176:SF1">
    <property type="entry name" value="PERIPLASMIC PROTEIN"/>
    <property type="match status" value="1"/>
</dbReference>
<evidence type="ECO:0000259" key="1">
    <source>
        <dbReference type="Pfam" id="PF07007"/>
    </source>
</evidence>
<gene>
    <name evidence="2" type="ORF">SAMN05892877_113178</name>
</gene>
<sequence length="140" mass="15182">MVKTALLTMLCGCVLLVDAPSDEVLPVDCKRAQTQSDMNACAAEDYAAADKALNEQWLATKKAATVWDDLIEADGGPRGAEERLLKAQRAWLAYRDSQCEALGFTAQGGTIQPMVVSNCLAELTRKRTEELGQLSDSFVN</sequence>
<keyword evidence="3" id="KW-1185">Reference proteome</keyword>
<dbReference type="PANTHER" id="PTHR39176">
    <property type="entry name" value="PERIPLASMIC PROTEIN-RELATED"/>
    <property type="match status" value="1"/>
</dbReference>
<evidence type="ECO:0000313" key="2">
    <source>
        <dbReference type="EMBL" id="SOC44961.1"/>
    </source>
</evidence>
<protein>
    <submittedName>
        <fullName evidence="2">Uncharacterized protein YecT</fullName>
    </submittedName>
</protein>
<dbReference type="InterPro" id="IPR009739">
    <property type="entry name" value="LprI-like_N"/>
</dbReference>
<dbReference type="OrthoDB" id="7340239at2"/>
<proteinExistence type="predicted"/>
<reference evidence="2 3" key="1">
    <citation type="submission" date="2017-08" db="EMBL/GenBank/DDBJ databases">
        <authorList>
            <person name="de Groot N.N."/>
        </authorList>
    </citation>
    <scope>NUCLEOTIDE SEQUENCE [LARGE SCALE GENOMIC DNA]</scope>
    <source>
        <strain evidence="2 3">JC85</strain>
    </source>
</reference>
<evidence type="ECO:0000313" key="3">
    <source>
        <dbReference type="Proteomes" id="UP000219167"/>
    </source>
</evidence>
<dbReference type="Pfam" id="PF07007">
    <property type="entry name" value="LprI"/>
    <property type="match status" value="1"/>
</dbReference>
<name>A0A285UXK2_9HYPH</name>